<reference evidence="1" key="1">
    <citation type="submission" date="2014-12" db="EMBL/GenBank/DDBJ databases">
        <title>Insight into the proteome of Arion vulgaris.</title>
        <authorList>
            <person name="Aradska J."/>
            <person name="Bulat T."/>
            <person name="Smidak R."/>
            <person name="Sarate P."/>
            <person name="Gangsoo J."/>
            <person name="Sialana F."/>
            <person name="Bilban M."/>
            <person name="Lubec G."/>
        </authorList>
    </citation>
    <scope>NUCLEOTIDE SEQUENCE</scope>
    <source>
        <tissue evidence="1">Skin</tissue>
    </source>
</reference>
<dbReference type="AlphaFoldDB" id="A0A0B6Y6V8"/>
<accession>A0A0B6Y6V8</accession>
<dbReference type="EMBL" id="HACG01004968">
    <property type="protein sequence ID" value="CEK51833.1"/>
    <property type="molecule type" value="Transcribed_RNA"/>
</dbReference>
<name>A0A0B6Y6V8_9EUPU</name>
<organism evidence="1">
    <name type="scientific">Arion vulgaris</name>
    <dbReference type="NCBI Taxonomy" id="1028688"/>
    <lineage>
        <taxon>Eukaryota</taxon>
        <taxon>Metazoa</taxon>
        <taxon>Spiralia</taxon>
        <taxon>Lophotrochozoa</taxon>
        <taxon>Mollusca</taxon>
        <taxon>Gastropoda</taxon>
        <taxon>Heterobranchia</taxon>
        <taxon>Euthyneura</taxon>
        <taxon>Panpulmonata</taxon>
        <taxon>Eupulmonata</taxon>
        <taxon>Stylommatophora</taxon>
        <taxon>Helicina</taxon>
        <taxon>Arionoidea</taxon>
        <taxon>Arionidae</taxon>
        <taxon>Arion</taxon>
    </lineage>
</organism>
<proteinExistence type="predicted"/>
<sequence>PKMYISNKEKTNKKVSNTTKSRNIKFIIKMNGMNELLHKHIYALLVIAQRGLLSHNS</sequence>
<gene>
    <name evidence="1" type="primary">ORF14592</name>
</gene>
<feature type="non-terminal residue" evidence="1">
    <location>
        <position position="1"/>
    </location>
</feature>
<evidence type="ECO:0000313" key="1">
    <source>
        <dbReference type="EMBL" id="CEK51833.1"/>
    </source>
</evidence>
<protein>
    <submittedName>
        <fullName evidence="1">Uncharacterized protein</fullName>
    </submittedName>
</protein>